<dbReference type="PANTHER" id="PTHR22811">
    <property type="entry name" value="TRANSMEMBRANE EMP24 DOMAIN-CONTAINING PROTEIN"/>
    <property type="match status" value="1"/>
</dbReference>
<organism evidence="12 13">
    <name type="scientific">Cinara cedri</name>
    <dbReference type="NCBI Taxonomy" id="506608"/>
    <lineage>
        <taxon>Eukaryota</taxon>
        <taxon>Metazoa</taxon>
        <taxon>Ecdysozoa</taxon>
        <taxon>Arthropoda</taxon>
        <taxon>Hexapoda</taxon>
        <taxon>Insecta</taxon>
        <taxon>Pterygota</taxon>
        <taxon>Neoptera</taxon>
        <taxon>Paraneoptera</taxon>
        <taxon>Hemiptera</taxon>
        <taxon>Sternorrhyncha</taxon>
        <taxon>Aphidomorpha</taxon>
        <taxon>Aphidoidea</taxon>
        <taxon>Aphididae</taxon>
        <taxon>Lachninae</taxon>
        <taxon>Cinara</taxon>
    </lineage>
</organism>
<dbReference type="InterPro" id="IPR015720">
    <property type="entry name" value="Emp24-like"/>
</dbReference>
<dbReference type="Pfam" id="PF01105">
    <property type="entry name" value="EMP24_GP25L"/>
    <property type="match status" value="1"/>
</dbReference>
<evidence type="ECO:0000256" key="7">
    <source>
        <dbReference type="ARBA" id="ARBA00023136"/>
    </source>
</evidence>
<dbReference type="OrthoDB" id="759142at2759"/>
<keyword evidence="13" id="KW-1185">Reference proteome</keyword>
<evidence type="ECO:0000256" key="6">
    <source>
        <dbReference type="ARBA" id="ARBA00022989"/>
    </source>
</evidence>
<evidence type="ECO:0000313" key="13">
    <source>
        <dbReference type="Proteomes" id="UP000325440"/>
    </source>
</evidence>
<comment type="similarity">
    <text evidence="2 8">Belongs to the EMP24/GP25L family.</text>
</comment>
<dbReference type="PROSITE" id="PS50866">
    <property type="entry name" value="GOLD"/>
    <property type="match status" value="1"/>
</dbReference>
<evidence type="ECO:0000256" key="10">
    <source>
        <dbReference type="SAM" id="SignalP"/>
    </source>
</evidence>
<protein>
    <submittedName>
        <fullName evidence="12">GOLD domain</fullName>
    </submittedName>
</protein>
<dbReference type="InterPro" id="IPR009038">
    <property type="entry name" value="GOLD_dom"/>
</dbReference>
<feature type="domain" description="GOLD" evidence="11">
    <location>
        <begin position="32"/>
        <end position="117"/>
    </location>
</feature>
<evidence type="ECO:0000256" key="1">
    <source>
        <dbReference type="ARBA" id="ARBA00004479"/>
    </source>
</evidence>
<evidence type="ECO:0000256" key="4">
    <source>
        <dbReference type="ARBA" id="ARBA00022692"/>
    </source>
</evidence>
<dbReference type="SMART" id="SM01190">
    <property type="entry name" value="EMP24_GP25L"/>
    <property type="match status" value="1"/>
</dbReference>
<dbReference type="GO" id="GO:0016020">
    <property type="term" value="C:membrane"/>
    <property type="evidence" value="ECO:0007669"/>
    <property type="project" value="UniProtKB-SubCell"/>
</dbReference>
<dbReference type="EMBL" id="CABPRJ010000999">
    <property type="protein sequence ID" value="VVC34574.1"/>
    <property type="molecule type" value="Genomic_DNA"/>
</dbReference>
<name>A0A5E4MSI0_9HEMI</name>
<evidence type="ECO:0000259" key="11">
    <source>
        <dbReference type="PROSITE" id="PS50866"/>
    </source>
</evidence>
<sequence length="208" mass="23901">MQFINHLTIVLVLFFLFSAGSCIRWHMQPNSFKCFREELRQNVLVKGVYVVNTVNGQTIDYVIKDSKNHVLSQKEDISSGKFSFSIENDDVCEICFISKVTNKHSAVLQDIFLDIKTGIEAKNSEAEDEATKLKPLELSLKNVQELSQDIIIEFSDMKTRADNLRSTNESTRNRIICFGIITIISLITLSAWQVYYLKQHFKVIKLID</sequence>
<gene>
    <name evidence="12" type="ORF">CINCED_3A016252</name>
</gene>
<evidence type="ECO:0000256" key="5">
    <source>
        <dbReference type="ARBA" id="ARBA00022729"/>
    </source>
</evidence>
<keyword evidence="6 9" id="KW-1133">Transmembrane helix</keyword>
<comment type="subcellular location">
    <subcellularLocation>
        <location evidence="1 8">Membrane</location>
        <topology evidence="1 8">Single-pass type I membrane protein</topology>
    </subcellularLocation>
</comment>
<evidence type="ECO:0000256" key="2">
    <source>
        <dbReference type="ARBA" id="ARBA00007104"/>
    </source>
</evidence>
<keyword evidence="4 8" id="KW-0812">Transmembrane</keyword>
<proteinExistence type="inferred from homology"/>
<keyword evidence="7 9" id="KW-0472">Membrane</keyword>
<evidence type="ECO:0000256" key="3">
    <source>
        <dbReference type="ARBA" id="ARBA00022473"/>
    </source>
</evidence>
<dbReference type="AlphaFoldDB" id="A0A5E4MSI0"/>
<reference evidence="12 13" key="1">
    <citation type="submission" date="2019-08" db="EMBL/GenBank/DDBJ databases">
        <authorList>
            <person name="Alioto T."/>
            <person name="Alioto T."/>
            <person name="Gomez Garrido J."/>
        </authorList>
    </citation>
    <scope>NUCLEOTIDE SEQUENCE [LARGE SCALE GENOMIC DNA]</scope>
</reference>
<feature type="chain" id="PRO_5023062688" evidence="10">
    <location>
        <begin position="23"/>
        <end position="208"/>
    </location>
</feature>
<accession>A0A5E4MSI0</accession>
<dbReference type="Proteomes" id="UP000325440">
    <property type="component" value="Unassembled WGS sequence"/>
</dbReference>
<keyword evidence="3" id="KW-0217">Developmental protein</keyword>
<evidence type="ECO:0000256" key="8">
    <source>
        <dbReference type="RuleBase" id="RU003827"/>
    </source>
</evidence>
<evidence type="ECO:0000313" key="12">
    <source>
        <dbReference type="EMBL" id="VVC34574.1"/>
    </source>
</evidence>
<feature type="signal peptide" evidence="10">
    <location>
        <begin position="1"/>
        <end position="22"/>
    </location>
</feature>
<evidence type="ECO:0000256" key="9">
    <source>
        <dbReference type="SAM" id="Phobius"/>
    </source>
</evidence>
<feature type="transmembrane region" description="Helical" evidence="9">
    <location>
        <begin position="178"/>
        <end position="197"/>
    </location>
</feature>
<keyword evidence="5 10" id="KW-0732">Signal</keyword>